<dbReference type="Gene3D" id="3.40.50.10190">
    <property type="entry name" value="BRCT domain"/>
    <property type="match status" value="1"/>
</dbReference>
<accession>A0AA37VB51</accession>
<evidence type="ECO:0000256" key="4">
    <source>
        <dbReference type="ARBA" id="ARBA00022723"/>
    </source>
</evidence>
<dbReference type="EC" id="6.5.1.2" evidence="11"/>
<dbReference type="InterPro" id="IPR041663">
    <property type="entry name" value="DisA/LigA_HHH"/>
</dbReference>
<comment type="similarity">
    <text evidence="11">Belongs to the NAD-dependent DNA ligase family. LigA subfamily.</text>
</comment>
<dbReference type="Gene3D" id="3.30.470.30">
    <property type="entry name" value="DNA ligase/mRNA capping enzyme"/>
    <property type="match status" value="1"/>
</dbReference>
<dbReference type="GO" id="GO:0006281">
    <property type="term" value="P:DNA repair"/>
    <property type="evidence" value="ECO:0007669"/>
    <property type="project" value="UniProtKB-KW"/>
</dbReference>
<feature type="binding site" evidence="11">
    <location>
        <position position="125"/>
    </location>
    <ligand>
        <name>NAD(+)</name>
        <dbReference type="ChEBI" id="CHEBI:57540"/>
    </ligand>
</feature>
<keyword evidence="3 11" id="KW-0235">DNA replication</keyword>
<feature type="binding site" evidence="11">
    <location>
        <begin position="43"/>
        <end position="47"/>
    </location>
    <ligand>
        <name>NAD(+)</name>
        <dbReference type="ChEBI" id="CHEBI:57540"/>
    </ligand>
</feature>
<feature type="binding site" evidence="11">
    <location>
        <position position="189"/>
    </location>
    <ligand>
        <name>NAD(+)</name>
        <dbReference type="ChEBI" id="CHEBI:57540"/>
    </ligand>
</feature>
<keyword evidence="7 11" id="KW-0460">Magnesium</keyword>
<keyword evidence="4 11" id="KW-0479">Metal-binding</keyword>
<evidence type="ECO:0000256" key="10">
    <source>
        <dbReference type="ARBA" id="ARBA00034005"/>
    </source>
</evidence>
<evidence type="ECO:0000256" key="8">
    <source>
        <dbReference type="ARBA" id="ARBA00023027"/>
    </source>
</evidence>
<dbReference type="FunFam" id="3.30.470.30:FF:000001">
    <property type="entry name" value="DNA ligase"/>
    <property type="match status" value="1"/>
</dbReference>
<evidence type="ECO:0000256" key="3">
    <source>
        <dbReference type="ARBA" id="ARBA00022705"/>
    </source>
</evidence>
<organism evidence="13 14">
    <name type="scientific">Roseisolibacter agri</name>
    <dbReference type="NCBI Taxonomy" id="2014610"/>
    <lineage>
        <taxon>Bacteria</taxon>
        <taxon>Pseudomonadati</taxon>
        <taxon>Gemmatimonadota</taxon>
        <taxon>Gemmatimonadia</taxon>
        <taxon>Gemmatimonadales</taxon>
        <taxon>Gemmatimonadaceae</taxon>
        <taxon>Roseisolibacter</taxon>
    </lineage>
</organism>
<feature type="binding site" evidence="11">
    <location>
        <position position="452"/>
    </location>
    <ligand>
        <name>Zn(2+)</name>
        <dbReference type="ChEBI" id="CHEBI:29105"/>
    </ligand>
</feature>
<dbReference type="SUPFAM" id="SSF50249">
    <property type="entry name" value="Nucleic acid-binding proteins"/>
    <property type="match status" value="1"/>
</dbReference>
<comment type="caution">
    <text evidence="13">The sequence shown here is derived from an EMBL/GenBank/DDBJ whole genome shotgun (WGS) entry which is preliminary data.</text>
</comment>
<dbReference type="HAMAP" id="MF_01588">
    <property type="entry name" value="DNA_ligase_A"/>
    <property type="match status" value="1"/>
</dbReference>
<keyword evidence="11" id="KW-0464">Manganese</keyword>
<dbReference type="FunFam" id="1.10.150.20:FF:000006">
    <property type="entry name" value="DNA ligase"/>
    <property type="match status" value="1"/>
</dbReference>
<comment type="cofactor">
    <cofactor evidence="11">
        <name>Mg(2+)</name>
        <dbReference type="ChEBI" id="CHEBI:18420"/>
    </cofactor>
    <cofactor evidence="11">
        <name>Mn(2+)</name>
        <dbReference type="ChEBI" id="CHEBI:29035"/>
    </cofactor>
</comment>
<dbReference type="InterPro" id="IPR004150">
    <property type="entry name" value="NAD_DNA_ligase_OB"/>
</dbReference>
<feature type="binding site" evidence="11">
    <location>
        <position position="447"/>
    </location>
    <ligand>
        <name>Zn(2+)</name>
        <dbReference type="ChEBI" id="CHEBI:29105"/>
    </ligand>
</feature>
<protein>
    <recommendedName>
        <fullName evidence="11">DNA ligase</fullName>
        <ecNumber evidence="11">6.5.1.2</ecNumber>
    </recommendedName>
    <alternativeName>
        <fullName evidence="11">Polydeoxyribonucleotide synthase [NAD(+)]</fullName>
    </alternativeName>
</protein>
<feature type="binding site" evidence="11">
    <location>
        <position position="432"/>
    </location>
    <ligand>
        <name>Zn(2+)</name>
        <dbReference type="ChEBI" id="CHEBI:29105"/>
    </ligand>
</feature>
<dbReference type="InterPro" id="IPR001679">
    <property type="entry name" value="DNA_ligase"/>
</dbReference>
<dbReference type="SUPFAM" id="SSF52113">
    <property type="entry name" value="BRCT domain"/>
    <property type="match status" value="1"/>
</dbReference>
<dbReference type="SUPFAM" id="SSF47781">
    <property type="entry name" value="RuvA domain 2-like"/>
    <property type="match status" value="1"/>
</dbReference>
<evidence type="ECO:0000256" key="5">
    <source>
        <dbReference type="ARBA" id="ARBA00022763"/>
    </source>
</evidence>
<dbReference type="PIRSF" id="PIRSF001604">
    <property type="entry name" value="LigA"/>
    <property type="match status" value="1"/>
</dbReference>
<comment type="catalytic activity">
    <reaction evidence="10 11">
        <text>NAD(+) + (deoxyribonucleotide)n-3'-hydroxyl + 5'-phospho-(deoxyribonucleotide)m = (deoxyribonucleotide)n+m + AMP + beta-nicotinamide D-nucleotide.</text>
        <dbReference type="EC" id="6.5.1.2"/>
    </reaction>
</comment>
<dbReference type="Pfam" id="PF12826">
    <property type="entry name" value="HHH_2"/>
    <property type="match status" value="1"/>
</dbReference>
<dbReference type="Gene3D" id="1.10.287.610">
    <property type="entry name" value="Helix hairpin bin"/>
    <property type="match status" value="1"/>
</dbReference>
<dbReference type="Pfam" id="PF01653">
    <property type="entry name" value="DNA_ligase_aden"/>
    <property type="match status" value="1"/>
</dbReference>
<evidence type="ECO:0000313" key="13">
    <source>
        <dbReference type="EMBL" id="GLC26083.1"/>
    </source>
</evidence>
<evidence type="ECO:0000256" key="2">
    <source>
        <dbReference type="ARBA" id="ARBA00022598"/>
    </source>
</evidence>
<dbReference type="Gene3D" id="1.10.150.20">
    <property type="entry name" value="5' to 3' exonuclease, C-terminal subdomain"/>
    <property type="match status" value="2"/>
</dbReference>
<sequence>MNAPASSPTAPPAALAARAATLREQLERASHEYYVLDRPSLADAEYDRLFRELQTLEAEHPSLRTPDSPTQRVGAEPQSALPKHQHLVPMLSLGNAFSDEELTAWEERAVRLAGEDVRRAGYTAELKIDGAAVSLTYEDGVLVTGATRGNGTIGEVVTPNLRTIRDIPLRLHATNGVPAPTGVLEIRGEVYMPFSRFEQMNEARVQAGEPVFANPRNAAAGALRQLDPRITASRPLRFFGYSVVRPAHLAPLPFRTQWELLETLAAWGIPVAPSRKRCDTLDEVHAWASEIERNVRAQLDFAIDGAVVKVDPLRLQAELGDVGREPRWAVARKFAPDIAETTLTAIEVNIGRTGSVNPFAMLEPVEIGGATVKLATLHNFALIADKDLRVGDRVQVKRAGEVIPQVIGPIPERRDTEHPPAPYVPPTNCYACRSPLEAGEDRGMLYCPNFQCPARQLEGLVHFASRGAMDIRGLSYARIEQLTSEHREDELHPLVRDASDLYTLTVEDLLRLERFADKSAENLVQAIEASKAQPLSRLLFGLGIDHVGEIAARLLARHFGTMDRLLDATEEEIGAVRGVGDVIAHSVARWFANEDARALVQRLRDRGVNLTEPNAASGTAFAGQTFVLTGTFPNLSRDQATALVEQHGGRVTSSVSKKTSVVVAGEDAGSKLAKARELGITVIDEAELVRRAEGGA</sequence>
<evidence type="ECO:0000256" key="9">
    <source>
        <dbReference type="ARBA" id="ARBA00023204"/>
    </source>
</evidence>
<keyword evidence="5 11" id="KW-0227">DNA damage</keyword>
<dbReference type="FunFam" id="1.10.287.610:FF:000002">
    <property type="entry name" value="DNA ligase"/>
    <property type="match status" value="1"/>
</dbReference>
<keyword evidence="14" id="KW-1185">Reference proteome</keyword>
<comment type="function">
    <text evidence="1 11">DNA ligase that catalyzes the formation of phosphodiester linkages between 5'-phosphoryl and 3'-hydroxyl groups in double-stranded DNA using NAD as a coenzyme and as the energy source for the reaction. It is essential for DNA replication and repair of damaged DNA.</text>
</comment>
<dbReference type="NCBIfam" id="TIGR00575">
    <property type="entry name" value="dnlj"/>
    <property type="match status" value="1"/>
</dbReference>
<dbReference type="Proteomes" id="UP001161325">
    <property type="component" value="Unassembled WGS sequence"/>
</dbReference>
<dbReference type="Pfam" id="PF03120">
    <property type="entry name" value="OB_DNA_ligase"/>
    <property type="match status" value="1"/>
</dbReference>
<dbReference type="AlphaFoldDB" id="A0AA37VB51"/>
<dbReference type="GO" id="GO:0003677">
    <property type="term" value="F:DNA binding"/>
    <property type="evidence" value="ECO:0007669"/>
    <property type="project" value="TreeGrafter"/>
</dbReference>
<feature type="binding site" evidence="11">
    <location>
        <begin position="92"/>
        <end position="93"/>
    </location>
    <ligand>
        <name>NAD(+)</name>
        <dbReference type="ChEBI" id="CHEBI:57540"/>
    </ligand>
</feature>
<dbReference type="PANTHER" id="PTHR23389:SF9">
    <property type="entry name" value="DNA LIGASE"/>
    <property type="match status" value="1"/>
</dbReference>
<dbReference type="CDD" id="cd00114">
    <property type="entry name" value="LIGANc"/>
    <property type="match status" value="1"/>
</dbReference>
<dbReference type="PROSITE" id="PS50172">
    <property type="entry name" value="BRCT"/>
    <property type="match status" value="1"/>
</dbReference>
<dbReference type="InterPro" id="IPR012340">
    <property type="entry name" value="NA-bd_OB-fold"/>
</dbReference>
<evidence type="ECO:0000256" key="11">
    <source>
        <dbReference type="HAMAP-Rule" id="MF_01588"/>
    </source>
</evidence>
<keyword evidence="6 11" id="KW-0862">Zinc</keyword>
<dbReference type="RefSeq" id="WP_284350551.1">
    <property type="nucleotide sequence ID" value="NZ_BRXS01000004.1"/>
</dbReference>
<dbReference type="InterPro" id="IPR033136">
    <property type="entry name" value="DNA_ligase_CS"/>
</dbReference>
<dbReference type="PANTHER" id="PTHR23389">
    <property type="entry name" value="CHROMOSOME TRANSMISSION FIDELITY FACTOR 18"/>
    <property type="match status" value="1"/>
</dbReference>
<dbReference type="Pfam" id="PF00533">
    <property type="entry name" value="BRCT"/>
    <property type="match status" value="1"/>
</dbReference>
<reference evidence="13" key="1">
    <citation type="submission" date="2022-08" db="EMBL/GenBank/DDBJ databases">
        <title>Draft genome sequencing of Roseisolibacter agri AW1220.</title>
        <authorList>
            <person name="Tobiishi Y."/>
            <person name="Tonouchi A."/>
        </authorList>
    </citation>
    <scope>NUCLEOTIDE SEQUENCE</scope>
    <source>
        <strain evidence="13">AW1220</strain>
    </source>
</reference>
<feature type="domain" description="BRCT" evidence="12">
    <location>
        <begin position="616"/>
        <end position="696"/>
    </location>
</feature>
<dbReference type="InterPro" id="IPR010994">
    <property type="entry name" value="RuvA_2-like"/>
</dbReference>
<evidence type="ECO:0000256" key="6">
    <source>
        <dbReference type="ARBA" id="ARBA00022833"/>
    </source>
</evidence>
<dbReference type="InterPro" id="IPR013839">
    <property type="entry name" value="DNAligase_adenylation"/>
</dbReference>
<dbReference type="CDD" id="cd17748">
    <property type="entry name" value="BRCT_DNA_ligase_like"/>
    <property type="match status" value="1"/>
</dbReference>
<dbReference type="SMART" id="SM00532">
    <property type="entry name" value="LIGANc"/>
    <property type="match status" value="1"/>
</dbReference>
<evidence type="ECO:0000256" key="1">
    <source>
        <dbReference type="ARBA" id="ARBA00004067"/>
    </source>
</evidence>
<dbReference type="SMART" id="SM00292">
    <property type="entry name" value="BRCT"/>
    <property type="match status" value="1"/>
</dbReference>
<dbReference type="GO" id="GO:0006260">
    <property type="term" value="P:DNA replication"/>
    <property type="evidence" value="ECO:0007669"/>
    <property type="project" value="UniProtKB-KW"/>
</dbReference>
<evidence type="ECO:0000259" key="12">
    <source>
        <dbReference type="PROSITE" id="PS50172"/>
    </source>
</evidence>
<dbReference type="GO" id="GO:0046872">
    <property type="term" value="F:metal ion binding"/>
    <property type="evidence" value="ECO:0007669"/>
    <property type="project" value="UniProtKB-KW"/>
</dbReference>
<dbReference type="Gene3D" id="2.40.50.140">
    <property type="entry name" value="Nucleic acid-binding proteins"/>
    <property type="match status" value="1"/>
</dbReference>
<keyword evidence="2 11" id="KW-0436">Ligase</keyword>
<dbReference type="EMBL" id="BRXS01000004">
    <property type="protein sequence ID" value="GLC26083.1"/>
    <property type="molecule type" value="Genomic_DNA"/>
</dbReference>
<feature type="binding site" evidence="11">
    <location>
        <position position="429"/>
    </location>
    <ligand>
        <name>Zn(2+)</name>
        <dbReference type="ChEBI" id="CHEBI:29105"/>
    </ligand>
</feature>
<evidence type="ECO:0000256" key="7">
    <source>
        <dbReference type="ARBA" id="ARBA00022842"/>
    </source>
</evidence>
<dbReference type="InterPro" id="IPR013840">
    <property type="entry name" value="DNAligase_N"/>
</dbReference>
<feature type="binding site" evidence="11">
    <location>
        <position position="333"/>
    </location>
    <ligand>
        <name>NAD(+)</name>
        <dbReference type="ChEBI" id="CHEBI:57540"/>
    </ligand>
</feature>
<dbReference type="NCBIfam" id="NF005932">
    <property type="entry name" value="PRK07956.1"/>
    <property type="match status" value="1"/>
</dbReference>
<feature type="binding site" evidence="11">
    <location>
        <position position="309"/>
    </location>
    <ligand>
        <name>NAD(+)</name>
        <dbReference type="ChEBI" id="CHEBI:57540"/>
    </ligand>
</feature>
<keyword evidence="8 11" id="KW-0520">NAD</keyword>
<dbReference type="GO" id="GO:0003911">
    <property type="term" value="F:DNA ligase (NAD+) activity"/>
    <property type="evidence" value="ECO:0007669"/>
    <property type="project" value="UniProtKB-UniRule"/>
</dbReference>
<feature type="binding site" evidence="11">
    <location>
        <position position="148"/>
    </location>
    <ligand>
        <name>NAD(+)</name>
        <dbReference type="ChEBI" id="CHEBI:57540"/>
    </ligand>
</feature>
<proteinExistence type="inferred from homology"/>
<evidence type="ECO:0000313" key="14">
    <source>
        <dbReference type="Proteomes" id="UP001161325"/>
    </source>
</evidence>
<dbReference type="SUPFAM" id="SSF56091">
    <property type="entry name" value="DNA ligase/mRNA capping enzyme, catalytic domain"/>
    <property type="match status" value="1"/>
</dbReference>
<keyword evidence="9 11" id="KW-0234">DNA repair</keyword>
<gene>
    <name evidence="11 13" type="primary">ligA</name>
    <name evidence="13" type="ORF">rosag_25960</name>
</gene>
<dbReference type="InterPro" id="IPR001357">
    <property type="entry name" value="BRCT_dom"/>
</dbReference>
<feature type="active site" description="N6-AMP-lysine intermediate" evidence="11">
    <location>
        <position position="127"/>
    </location>
</feature>
<dbReference type="PROSITE" id="PS01056">
    <property type="entry name" value="DNA_LIGASE_N2"/>
    <property type="match status" value="1"/>
</dbReference>
<dbReference type="InterPro" id="IPR036420">
    <property type="entry name" value="BRCT_dom_sf"/>
</dbReference>
<name>A0AA37VB51_9BACT</name>